<evidence type="ECO:0000313" key="12">
    <source>
        <dbReference type="Proteomes" id="UP000193642"/>
    </source>
</evidence>
<keyword evidence="9" id="KW-0732">Signal</keyword>
<dbReference type="InterPro" id="IPR011583">
    <property type="entry name" value="Chitinase_II/V-like_cat"/>
</dbReference>
<dbReference type="GO" id="GO:0000272">
    <property type="term" value="P:polysaccharide catabolic process"/>
    <property type="evidence" value="ECO:0007669"/>
    <property type="project" value="UniProtKB-KW"/>
</dbReference>
<dbReference type="Gene3D" id="3.20.20.80">
    <property type="entry name" value="Glycosidases"/>
    <property type="match status" value="1"/>
</dbReference>
<keyword evidence="3" id="KW-0146">Chitin degradation</keyword>
<feature type="signal peptide" evidence="9">
    <location>
        <begin position="1"/>
        <end position="15"/>
    </location>
</feature>
<gene>
    <name evidence="11" type="ORF">BCR33DRAFT_181728</name>
</gene>
<feature type="domain" description="GH18" evidence="10">
    <location>
        <begin position="22"/>
        <end position="239"/>
    </location>
</feature>
<evidence type="ECO:0000259" key="10">
    <source>
        <dbReference type="PROSITE" id="PS51910"/>
    </source>
</evidence>
<evidence type="ECO:0000256" key="9">
    <source>
        <dbReference type="SAM" id="SignalP"/>
    </source>
</evidence>
<dbReference type="GO" id="GO:0008843">
    <property type="term" value="F:endochitinase activity"/>
    <property type="evidence" value="ECO:0007669"/>
    <property type="project" value="UniProtKB-EC"/>
</dbReference>
<name>A0A1Y2D1B7_9FUNG</name>
<sequence length="239" mass="26027">MLFFLLVSFLSAVYGKTKSDGKIVVAYLTDWSGYDASKIDYTVVTNVHYSFATLTEQGAVNIPSGLNPSLVDTVHAGGAVISLAIGGDGGSEAYKKAVTPSVRQTTINSIANVISKYRLDGVDIDWEFPQKDDYDNYLAFLVALRKKLGPNAWISACTNVFPFIGKDGNYVKDASEFAKVLSFIFIMAYDINGSWNSITAPNAPLEDKSGNSPIDVKGSVQNWRKARFPYNQIVLGVPL</sequence>
<evidence type="ECO:0000256" key="2">
    <source>
        <dbReference type="ARBA" id="ARBA00022801"/>
    </source>
</evidence>
<dbReference type="OrthoDB" id="73875at2759"/>
<dbReference type="PANTHER" id="PTHR11177">
    <property type="entry name" value="CHITINASE"/>
    <property type="match status" value="1"/>
</dbReference>
<dbReference type="SMART" id="SM00636">
    <property type="entry name" value="Glyco_18"/>
    <property type="match status" value="1"/>
</dbReference>
<evidence type="ECO:0000256" key="5">
    <source>
        <dbReference type="ARBA" id="ARBA00023295"/>
    </source>
</evidence>
<feature type="chain" id="PRO_5012056300" evidence="9">
    <location>
        <begin position="16"/>
        <end position="239"/>
    </location>
</feature>
<comment type="similarity">
    <text evidence="8">Belongs to the glycosyl hydrolase 18 family.</text>
</comment>
<evidence type="ECO:0000256" key="8">
    <source>
        <dbReference type="RuleBase" id="RU004453"/>
    </source>
</evidence>
<evidence type="ECO:0000256" key="7">
    <source>
        <dbReference type="RuleBase" id="RU000489"/>
    </source>
</evidence>
<dbReference type="InterPro" id="IPR001579">
    <property type="entry name" value="Glyco_hydro_18_chit_AS"/>
</dbReference>
<keyword evidence="4" id="KW-0119">Carbohydrate metabolism</keyword>
<dbReference type="Proteomes" id="UP000193642">
    <property type="component" value="Unassembled WGS sequence"/>
</dbReference>
<evidence type="ECO:0000256" key="6">
    <source>
        <dbReference type="ARBA" id="ARBA00023326"/>
    </source>
</evidence>
<dbReference type="AlphaFoldDB" id="A0A1Y2D1B7"/>
<dbReference type="GO" id="GO:0006032">
    <property type="term" value="P:chitin catabolic process"/>
    <property type="evidence" value="ECO:0007669"/>
    <property type="project" value="UniProtKB-KW"/>
</dbReference>
<keyword evidence="2 7" id="KW-0378">Hydrolase</keyword>
<comment type="catalytic activity">
    <reaction evidence="1">
        <text>Random endo-hydrolysis of N-acetyl-beta-D-glucosaminide (1-&gt;4)-beta-linkages in chitin and chitodextrins.</text>
        <dbReference type="EC" id="3.2.1.14"/>
    </reaction>
</comment>
<evidence type="ECO:0000256" key="1">
    <source>
        <dbReference type="ARBA" id="ARBA00000822"/>
    </source>
</evidence>
<keyword evidence="12" id="KW-1185">Reference proteome</keyword>
<dbReference type="Pfam" id="PF00704">
    <property type="entry name" value="Glyco_hydro_18"/>
    <property type="match status" value="1"/>
</dbReference>
<evidence type="ECO:0000256" key="3">
    <source>
        <dbReference type="ARBA" id="ARBA00023024"/>
    </source>
</evidence>
<reference evidence="11 12" key="1">
    <citation type="submission" date="2016-07" db="EMBL/GenBank/DDBJ databases">
        <title>Pervasive Adenine N6-methylation of Active Genes in Fungi.</title>
        <authorList>
            <consortium name="DOE Joint Genome Institute"/>
            <person name="Mondo S.J."/>
            <person name="Dannebaum R.O."/>
            <person name="Kuo R.C."/>
            <person name="Labutti K."/>
            <person name="Haridas S."/>
            <person name="Kuo A."/>
            <person name="Salamov A."/>
            <person name="Ahrendt S.R."/>
            <person name="Lipzen A."/>
            <person name="Sullivan W."/>
            <person name="Andreopoulos W.B."/>
            <person name="Clum A."/>
            <person name="Lindquist E."/>
            <person name="Daum C."/>
            <person name="Ramamoorthy G.K."/>
            <person name="Gryganskyi A."/>
            <person name="Culley D."/>
            <person name="Magnuson J.K."/>
            <person name="James T.Y."/>
            <person name="O'Malley M.A."/>
            <person name="Stajich J.E."/>
            <person name="Spatafora J.W."/>
            <person name="Visel A."/>
            <person name="Grigoriev I.V."/>
        </authorList>
    </citation>
    <scope>NUCLEOTIDE SEQUENCE [LARGE SCALE GENOMIC DNA]</scope>
    <source>
        <strain evidence="11 12">JEL800</strain>
    </source>
</reference>
<dbReference type="GO" id="GO:0005576">
    <property type="term" value="C:extracellular region"/>
    <property type="evidence" value="ECO:0007669"/>
    <property type="project" value="TreeGrafter"/>
</dbReference>
<comment type="caution">
    <text evidence="11">The sequence shown here is derived from an EMBL/GenBank/DDBJ whole genome shotgun (WGS) entry which is preliminary data.</text>
</comment>
<dbReference type="GO" id="GO:0008061">
    <property type="term" value="F:chitin binding"/>
    <property type="evidence" value="ECO:0007669"/>
    <property type="project" value="InterPro"/>
</dbReference>
<dbReference type="PANTHER" id="PTHR11177:SF392">
    <property type="entry name" value="HAP41P"/>
    <property type="match status" value="1"/>
</dbReference>
<evidence type="ECO:0000256" key="4">
    <source>
        <dbReference type="ARBA" id="ARBA00023277"/>
    </source>
</evidence>
<dbReference type="PROSITE" id="PS51910">
    <property type="entry name" value="GH18_2"/>
    <property type="match status" value="1"/>
</dbReference>
<proteinExistence type="inferred from homology"/>
<protein>
    <submittedName>
        <fullName evidence="11">Glycoside hydrolase</fullName>
    </submittedName>
</protein>
<evidence type="ECO:0000313" key="11">
    <source>
        <dbReference type="EMBL" id="ORY52924.1"/>
    </source>
</evidence>
<dbReference type="EMBL" id="MCGO01000002">
    <property type="protein sequence ID" value="ORY52924.1"/>
    <property type="molecule type" value="Genomic_DNA"/>
</dbReference>
<keyword evidence="5 7" id="KW-0326">Glycosidase</keyword>
<accession>A0A1Y2D1B7</accession>
<dbReference type="SUPFAM" id="SSF51445">
    <property type="entry name" value="(Trans)glycosidases"/>
    <property type="match status" value="1"/>
</dbReference>
<dbReference type="STRING" id="329046.A0A1Y2D1B7"/>
<dbReference type="InterPro" id="IPR050314">
    <property type="entry name" value="Glycosyl_Hydrlase_18"/>
</dbReference>
<dbReference type="InterPro" id="IPR017853">
    <property type="entry name" value="GH"/>
</dbReference>
<dbReference type="InterPro" id="IPR001223">
    <property type="entry name" value="Glyco_hydro18_cat"/>
</dbReference>
<organism evidence="11 12">
    <name type="scientific">Rhizoclosmatium globosum</name>
    <dbReference type="NCBI Taxonomy" id="329046"/>
    <lineage>
        <taxon>Eukaryota</taxon>
        <taxon>Fungi</taxon>
        <taxon>Fungi incertae sedis</taxon>
        <taxon>Chytridiomycota</taxon>
        <taxon>Chytridiomycota incertae sedis</taxon>
        <taxon>Chytridiomycetes</taxon>
        <taxon>Chytridiales</taxon>
        <taxon>Chytriomycetaceae</taxon>
        <taxon>Rhizoclosmatium</taxon>
    </lineage>
</organism>
<keyword evidence="6" id="KW-0624">Polysaccharide degradation</keyword>
<dbReference type="PROSITE" id="PS01095">
    <property type="entry name" value="GH18_1"/>
    <property type="match status" value="1"/>
</dbReference>